<evidence type="ECO:0000313" key="1">
    <source>
        <dbReference type="EMBL" id="MQY50826.1"/>
    </source>
</evidence>
<organism evidence="1 2">
    <name type="scientific">Rhodocyclus tenuis</name>
    <name type="common">Rhodospirillum tenue</name>
    <dbReference type="NCBI Taxonomy" id="1066"/>
    <lineage>
        <taxon>Bacteria</taxon>
        <taxon>Pseudomonadati</taxon>
        <taxon>Pseudomonadota</taxon>
        <taxon>Betaproteobacteria</taxon>
        <taxon>Rhodocyclales</taxon>
        <taxon>Rhodocyclaceae</taxon>
        <taxon>Rhodocyclus</taxon>
    </lineage>
</organism>
<dbReference type="OrthoDB" id="8969820at2"/>
<dbReference type="EMBL" id="WIXJ01000002">
    <property type="protein sequence ID" value="MQY50826.1"/>
    <property type="molecule type" value="Genomic_DNA"/>
</dbReference>
<evidence type="ECO:0000313" key="2">
    <source>
        <dbReference type="Proteomes" id="UP000480275"/>
    </source>
</evidence>
<accession>A0A6L5JUR3</accession>
<reference evidence="1 2" key="1">
    <citation type="submission" date="2019-10" db="EMBL/GenBank/DDBJ databases">
        <title>Whole-genome sequence of the purple nonsulfur photosynthetic bacterium Rhodocyclus tenuis.</title>
        <authorList>
            <person name="Kyndt J.A."/>
            <person name="Meyer T.E."/>
        </authorList>
    </citation>
    <scope>NUCLEOTIDE SEQUENCE [LARGE SCALE GENOMIC DNA]</scope>
    <source>
        <strain evidence="1 2">DSM 110</strain>
    </source>
</reference>
<dbReference type="AlphaFoldDB" id="A0A6L5JUR3"/>
<proteinExistence type="predicted"/>
<comment type="caution">
    <text evidence="1">The sequence shown here is derived from an EMBL/GenBank/DDBJ whole genome shotgun (WGS) entry which is preliminary data.</text>
</comment>
<gene>
    <name evidence="1" type="ORF">GHK24_03400</name>
</gene>
<dbReference type="Proteomes" id="UP000480275">
    <property type="component" value="Unassembled WGS sequence"/>
</dbReference>
<protein>
    <submittedName>
        <fullName evidence="1">Uncharacterized protein</fullName>
    </submittedName>
</protein>
<sequence>MIMKIAGLLITGGAIYGGIRADLRAMHERISDVKESAALAHRRLDQLTGVRT</sequence>
<name>A0A6L5JUR3_RHOTE</name>